<feature type="domain" description="Glyoxalase-like" evidence="1">
    <location>
        <begin position="6"/>
        <end position="139"/>
    </location>
</feature>
<dbReference type="PANTHER" id="PTHR35908:SF1">
    <property type="entry name" value="CONSERVED PROTEIN"/>
    <property type="match status" value="1"/>
</dbReference>
<dbReference type="InterPro" id="IPR041581">
    <property type="entry name" value="Glyoxalase_6"/>
</dbReference>
<dbReference type="Gene3D" id="3.10.180.10">
    <property type="entry name" value="2,3-Dihydroxybiphenyl 1,2-Dioxygenase, domain 1"/>
    <property type="match status" value="1"/>
</dbReference>
<dbReference type="InterPro" id="IPR029068">
    <property type="entry name" value="Glyas_Bleomycin-R_OHBP_Dase"/>
</dbReference>
<organism evidence="2 3">
    <name type="scientific">Amycolatopsis lurida NRRL 2430</name>
    <dbReference type="NCBI Taxonomy" id="1460371"/>
    <lineage>
        <taxon>Bacteria</taxon>
        <taxon>Bacillati</taxon>
        <taxon>Actinomycetota</taxon>
        <taxon>Actinomycetes</taxon>
        <taxon>Pseudonocardiales</taxon>
        <taxon>Pseudonocardiaceae</taxon>
        <taxon>Amycolatopsis</taxon>
    </lineage>
</organism>
<accession>A0A2P2FXC7</accession>
<sequence>MAYDFQVTVDSARPHALADWWAEMLGWRVEESNEEFIREMVAEGYAAEEATTTHNGVLVWKDGAAIVHPETGQRFLFQLVPEGKTVKNRLHLDIRVGAGKIEAELERLTARGATFLHRGKQGPAEWITIADPEGNELCLS</sequence>
<name>A0A2P2FXC7_AMYLU</name>
<gene>
    <name evidence="2" type="ORF">BB31_10850</name>
</gene>
<evidence type="ECO:0000313" key="3">
    <source>
        <dbReference type="Proteomes" id="UP000256220"/>
    </source>
</evidence>
<reference evidence="2 3" key="1">
    <citation type="journal article" date="2014" name="Genome Announc.">
        <title>Draft Genome Sequence of Amycolatopsis lurida NRRL 2430, Producer of the Glycopeptide Family Antibiotic Ristocetin.</title>
        <authorList>
            <person name="Kwun M.J."/>
            <person name="Hong H.J."/>
        </authorList>
    </citation>
    <scope>NUCLEOTIDE SEQUENCE [LARGE SCALE GENOMIC DNA]</scope>
    <source>
        <strain evidence="2 3">NRRL 2430</strain>
    </source>
</reference>
<proteinExistence type="predicted"/>
<dbReference type="EMBL" id="JFBM01000007">
    <property type="protein sequence ID" value="KFU81362.1"/>
    <property type="molecule type" value="Genomic_DNA"/>
</dbReference>
<dbReference type="Pfam" id="PF18029">
    <property type="entry name" value="Glyoxalase_6"/>
    <property type="match status" value="1"/>
</dbReference>
<dbReference type="Proteomes" id="UP000256220">
    <property type="component" value="Unassembled WGS sequence"/>
</dbReference>
<evidence type="ECO:0000259" key="1">
    <source>
        <dbReference type="Pfam" id="PF18029"/>
    </source>
</evidence>
<protein>
    <recommendedName>
        <fullName evidence="1">Glyoxalase-like domain-containing protein</fullName>
    </recommendedName>
</protein>
<dbReference type="PANTHER" id="PTHR35908">
    <property type="entry name" value="HYPOTHETICAL FUSION PROTEIN"/>
    <property type="match status" value="1"/>
</dbReference>
<keyword evidence="3" id="KW-1185">Reference proteome</keyword>
<comment type="caution">
    <text evidence="2">The sequence shown here is derived from an EMBL/GenBank/DDBJ whole genome shotgun (WGS) entry which is preliminary data.</text>
</comment>
<dbReference type="AlphaFoldDB" id="A0A2P2FXC7"/>
<dbReference type="RefSeq" id="WP_034309084.1">
    <property type="nucleotide sequence ID" value="NZ_JFBM01000007.1"/>
</dbReference>
<evidence type="ECO:0000313" key="2">
    <source>
        <dbReference type="EMBL" id="KFU81362.1"/>
    </source>
</evidence>
<dbReference type="SUPFAM" id="SSF54593">
    <property type="entry name" value="Glyoxalase/Bleomycin resistance protein/Dihydroxybiphenyl dioxygenase"/>
    <property type="match status" value="1"/>
</dbReference>